<dbReference type="RefSeq" id="WP_026397874.1">
    <property type="nucleotide sequence ID" value="NZ_AUBI01000006.1"/>
</dbReference>
<dbReference type="EMBL" id="BJYF01000006">
    <property type="protein sequence ID" value="GEN59480.1"/>
    <property type="molecule type" value="Genomic_DNA"/>
</dbReference>
<comment type="caution">
    <text evidence="1">The sequence shown here is derived from an EMBL/GenBank/DDBJ whole genome shotgun (WGS) entry which is preliminary data.</text>
</comment>
<dbReference type="Proteomes" id="UP000321635">
    <property type="component" value="Unassembled WGS sequence"/>
</dbReference>
<evidence type="ECO:0000313" key="2">
    <source>
        <dbReference type="Proteomes" id="UP000321635"/>
    </source>
</evidence>
<sequence>MGISTWHGVAPSSGATTIKPRTLHFRLEFARQLIEANSFGDLIVEGGNSSRDRVLTDNELAAYWNAPHQFSYPFGP</sequence>
<dbReference type="AlphaFoldDB" id="A0A511X953"/>
<dbReference type="OrthoDB" id="7298605at2"/>
<gene>
    <name evidence="1" type="ORF">ANI02nite_13640</name>
</gene>
<protein>
    <submittedName>
        <fullName evidence="1">Uncharacterized protein</fullName>
    </submittedName>
</protein>
<reference evidence="1 2" key="1">
    <citation type="submission" date="2019-07" db="EMBL/GenBank/DDBJ databases">
        <title>Whole genome shotgun sequence of Acetobacter nitrogenifigens NBRC 105050.</title>
        <authorList>
            <person name="Hosoyama A."/>
            <person name="Uohara A."/>
            <person name="Ohji S."/>
            <person name="Ichikawa N."/>
        </authorList>
    </citation>
    <scope>NUCLEOTIDE SEQUENCE [LARGE SCALE GENOMIC DNA]</scope>
    <source>
        <strain evidence="1 2">NBRC 105050</strain>
    </source>
</reference>
<evidence type="ECO:0000313" key="1">
    <source>
        <dbReference type="EMBL" id="GEN59480.1"/>
    </source>
</evidence>
<keyword evidence="2" id="KW-1185">Reference proteome</keyword>
<proteinExistence type="predicted"/>
<accession>A0A511X953</accession>
<name>A0A511X953_9PROT</name>
<organism evidence="1 2">
    <name type="scientific">Acetobacter nitrogenifigens DSM 23921 = NBRC 105050</name>
    <dbReference type="NCBI Taxonomy" id="1120919"/>
    <lineage>
        <taxon>Bacteria</taxon>
        <taxon>Pseudomonadati</taxon>
        <taxon>Pseudomonadota</taxon>
        <taxon>Alphaproteobacteria</taxon>
        <taxon>Acetobacterales</taxon>
        <taxon>Acetobacteraceae</taxon>
        <taxon>Acetobacter</taxon>
    </lineage>
</organism>